<feature type="region of interest" description="Disordered" evidence="1">
    <location>
        <begin position="212"/>
        <end position="238"/>
    </location>
</feature>
<keyword evidence="3" id="KW-1185">Reference proteome</keyword>
<accession>S3BCZ5</accession>
<comment type="caution">
    <text evidence="2">The sequence shown here is derived from an EMBL/GenBank/DDBJ whole genome shotgun (WGS) entry which is preliminary data.</text>
</comment>
<dbReference type="HOGENOM" id="CLU_698141_0_0_4"/>
<dbReference type="eggNOG" id="ENOG5030YGN">
    <property type="taxonomic scope" value="Bacteria"/>
</dbReference>
<evidence type="ECO:0000313" key="3">
    <source>
        <dbReference type="Proteomes" id="UP000014400"/>
    </source>
</evidence>
<protein>
    <submittedName>
        <fullName evidence="2">Uncharacterized protein</fullName>
    </submittedName>
</protein>
<evidence type="ECO:0000256" key="1">
    <source>
        <dbReference type="SAM" id="MobiDB-lite"/>
    </source>
</evidence>
<feature type="compositionally biased region" description="Basic and acidic residues" evidence="1">
    <location>
        <begin position="214"/>
        <end position="223"/>
    </location>
</feature>
<dbReference type="Proteomes" id="UP000014400">
    <property type="component" value="Unassembled WGS sequence"/>
</dbReference>
<reference evidence="2 3" key="1">
    <citation type="submission" date="2013-04" db="EMBL/GenBank/DDBJ databases">
        <title>The Genome Sequence of Sutterella wadsworthensis HGA0223.</title>
        <authorList>
            <consortium name="The Broad Institute Genomics Platform"/>
            <person name="Earl A."/>
            <person name="Ward D."/>
            <person name="Feldgarden M."/>
            <person name="Gevers D."/>
            <person name="Schmidt T.M."/>
            <person name="Dover J."/>
            <person name="Dai D."/>
            <person name="Walker B."/>
            <person name="Young S."/>
            <person name="Zeng Q."/>
            <person name="Gargeya S."/>
            <person name="Fitzgerald M."/>
            <person name="Haas B."/>
            <person name="Abouelleil A."/>
            <person name="Allen A.W."/>
            <person name="Alvarado L."/>
            <person name="Arachchi H.M."/>
            <person name="Berlin A.M."/>
            <person name="Chapman S.B."/>
            <person name="Gainer-Dewar J."/>
            <person name="Goldberg J."/>
            <person name="Griggs A."/>
            <person name="Gujja S."/>
            <person name="Hansen M."/>
            <person name="Howarth C."/>
            <person name="Imamovic A."/>
            <person name="Ireland A."/>
            <person name="Larimer J."/>
            <person name="McCowan C."/>
            <person name="Murphy C."/>
            <person name="Pearson M."/>
            <person name="Poon T.W."/>
            <person name="Priest M."/>
            <person name="Roberts A."/>
            <person name="Saif S."/>
            <person name="Shea T."/>
            <person name="Sisk P."/>
            <person name="Sykes S."/>
            <person name="Wortman J."/>
            <person name="Nusbaum C."/>
            <person name="Birren B."/>
        </authorList>
    </citation>
    <scope>NUCLEOTIDE SEQUENCE [LARGE SCALE GENOMIC DNA]</scope>
    <source>
        <strain evidence="2 3">HGA0223</strain>
    </source>
</reference>
<sequence length="395" mass="43909">MQLTIPHTIVLISRPVPQAEPAPEINAQTLAAEFFGNIQRKIVRLEGDLGLRLLKILDFKGEDAIHKRFRFAAASSENPGLRRRAAFAGSLTPAIWASLAQDIDYRTRFAVLHDPCTVKVLSNWSLAAAVKGDITAAQMLLKSLSANGCEPRHMEKLMTEVDLSGNKTFRLQLKRLLSKGLWGSSSFTLDDDVERDLALEAAFAQASNALTAGKDPHPIKTKGEAANQKNETNETNETKERLLSPIAFGLIDRMAFLTSFFQNGELTETLQKMLLDAAVLPLTCSEIAALIRVLPKDTHFDPILNSAAELQDPEINIALSERPRLPRLALKFLRDDWSYAVRRNRLANPQMLRNVEPIDIKRQLDQDPTLIDDAAEFEIEAVVSAAPHLVSRSFF</sequence>
<dbReference type="AlphaFoldDB" id="S3BCZ5"/>
<name>S3BCZ5_9BURK</name>
<dbReference type="PATRIC" id="fig|1203554.3.peg.1258"/>
<evidence type="ECO:0000313" key="2">
    <source>
        <dbReference type="EMBL" id="EPD99173.1"/>
    </source>
</evidence>
<dbReference type="RefSeq" id="WP_005428920.1">
    <property type="nucleotide sequence ID" value="NZ_KE150480.1"/>
</dbReference>
<gene>
    <name evidence="2" type="ORF">HMPREF1476_01210</name>
</gene>
<proteinExistence type="predicted"/>
<organism evidence="2 3">
    <name type="scientific">Sutterella wadsworthensis HGA0223</name>
    <dbReference type="NCBI Taxonomy" id="1203554"/>
    <lineage>
        <taxon>Bacteria</taxon>
        <taxon>Pseudomonadati</taxon>
        <taxon>Pseudomonadota</taxon>
        <taxon>Betaproteobacteria</taxon>
        <taxon>Burkholderiales</taxon>
        <taxon>Sutterellaceae</taxon>
        <taxon>Sutterella</taxon>
    </lineage>
</organism>
<dbReference type="EMBL" id="ATCF01000017">
    <property type="protein sequence ID" value="EPD99173.1"/>
    <property type="molecule type" value="Genomic_DNA"/>
</dbReference>